<dbReference type="InterPro" id="IPR000587">
    <property type="entry name" value="Creatinase_N"/>
</dbReference>
<evidence type="ECO:0000313" key="4">
    <source>
        <dbReference type="Proteomes" id="UP000614047"/>
    </source>
</evidence>
<feature type="domain" description="Creatinase N-terminal" evidence="2">
    <location>
        <begin position="22"/>
        <end position="193"/>
    </location>
</feature>
<reference evidence="3" key="1">
    <citation type="submission" date="2020-11" db="EMBL/GenBank/DDBJ databases">
        <title>Sequencing the genomes of 1000 actinobacteria strains.</title>
        <authorList>
            <person name="Klenk H.-P."/>
        </authorList>
    </citation>
    <scope>NUCLEOTIDE SEQUENCE</scope>
    <source>
        <strain evidence="3">DSM 43175</strain>
    </source>
</reference>
<dbReference type="SUPFAM" id="SSF55920">
    <property type="entry name" value="Creatinase/aminopeptidase"/>
    <property type="match status" value="1"/>
</dbReference>
<comment type="caution">
    <text evidence="3">The sequence shown here is derived from an EMBL/GenBank/DDBJ whole genome shotgun (WGS) entry which is preliminary data.</text>
</comment>
<proteinExistence type="predicted"/>
<evidence type="ECO:0000313" key="3">
    <source>
        <dbReference type="EMBL" id="MBG6091704.1"/>
    </source>
</evidence>
<dbReference type="PANTHER" id="PTHR46112">
    <property type="entry name" value="AMINOPEPTIDASE"/>
    <property type="match status" value="1"/>
</dbReference>
<dbReference type="SUPFAM" id="SSF53092">
    <property type="entry name" value="Creatinase/prolidase N-terminal domain"/>
    <property type="match status" value="1"/>
</dbReference>
<dbReference type="Gene3D" id="3.40.350.10">
    <property type="entry name" value="Creatinase/prolidase N-terminal domain"/>
    <property type="match status" value="1"/>
</dbReference>
<dbReference type="Proteomes" id="UP000614047">
    <property type="component" value="Unassembled WGS sequence"/>
</dbReference>
<feature type="domain" description="Peptidase M24" evidence="1">
    <location>
        <begin position="201"/>
        <end position="412"/>
    </location>
</feature>
<gene>
    <name evidence="3" type="ORF">IW256_005817</name>
</gene>
<dbReference type="GO" id="GO:0004177">
    <property type="term" value="F:aminopeptidase activity"/>
    <property type="evidence" value="ECO:0007669"/>
    <property type="project" value="UniProtKB-KW"/>
</dbReference>
<keyword evidence="3" id="KW-0645">Protease</keyword>
<dbReference type="EMBL" id="JADOUA010000001">
    <property type="protein sequence ID" value="MBG6091704.1"/>
    <property type="molecule type" value="Genomic_DNA"/>
</dbReference>
<keyword evidence="3" id="KW-0378">Hydrolase</keyword>
<dbReference type="PANTHER" id="PTHR46112:SF3">
    <property type="entry name" value="AMINOPEPTIDASE YPDF"/>
    <property type="match status" value="1"/>
</dbReference>
<dbReference type="Pfam" id="PF01321">
    <property type="entry name" value="Creatinase_N"/>
    <property type="match status" value="1"/>
</dbReference>
<dbReference type="Gene3D" id="3.90.230.10">
    <property type="entry name" value="Creatinase/methionine aminopeptidase superfamily"/>
    <property type="match status" value="1"/>
</dbReference>
<dbReference type="InterPro" id="IPR036005">
    <property type="entry name" value="Creatinase/aminopeptidase-like"/>
</dbReference>
<sequence length="426" mass="45509">MTAGPFVLDYTWQAAPILLNHDRARDVLGEAGADVVVATSPVNVAYLSGYYCLAHWTILGTLAFAFHAPSAAAGPVVVAPAMELDAWAEEPVPGGEILLYGKPSRTVGRVVGAPPEQLAGDDLFIHEHAFERESAANAIDALADALKERGYARATIALDESGITYAVRQAIADRLPEARLIDGAALLRRVRMVKTPVEVERLQGATRIAGRALRSAIDALVPGVTEREVWQRYNSAIAAEGALTTFTVVNFGRRTGHTHTIPSDYRLRTGDVVKFDVGCSYQMYQADIGRTRVIGDPTDEQAAVYHALLVGQQAAIGALRPGVRPSEVFNVAVEAVRESGLPGYQRHHVGHGIGLDVYDMPVLQPAGSSSELGGGGLGDEPIEEGMVFCVETPYYALGTLGMIVEDTVVITATGARYLTDLPRTLV</sequence>
<dbReference type="InterPro" id="IPR000994">
    <property type="entry name" value="Pept_M24"/>
</dbReference>
<keyword evidence="3" id="KW-0031">Aminopeptidase</keyword>
<name>A0A931DN52_9ACTN</name>
<dbReference type="InterPro" id="IPR029149">
    <property type="entry name" value="Creatin/AminoP/Spt16_N"/>
</dbReference>
<dbReference type="AlphaFoldDB" id="A0A931DN52"/>
<organism evidence="3 4">
    <name type="scientific">Actinomadura viridis</name>
    <dbReference type="NCBI Taxonomy" id="58110"/>
    <lineage>
        <taxon>Bacteria</taxon>
        <taxon>Bacillati</taxon>
        <taxon>Actinomycetota</taxon>
        <taxon>Actinomycetes</taxon>
        <taxon>Streptosporangiales</taxon>
        <taxon>Thermomonosporaceae</taxon>
        <taxon>Actinomadura</taxon>
    </lineage>
</organism>
<evidence type="ECO:0000259" key="1">
    <source>
        <dbReference type="Pfam" id="PF00557"/>
    </source>
</evidence>
<evidence type="ECO:0000259" key="2">
    <source>
        <dbReference type="Pfam" id="PF01321"/>
    </source>
</evidence>
<accession>A0A931DN52</accession>
<keyword evidence="4" id="KW-1185">Reference proteome</keyword>
<dbReference type="Pfam" id="PF00557">
    <property type="entry name" value="Peptidase_M24"/>
    <property type="match status" value="1"/>
</dbReference>
<dbReference type="InterPro" id="IPR050659">
    <property type="entry name" value="Peptidase_M24B"/>
</dbReference>
<dbReference type="RefSeq" id="WP_197013983.1">
    <property type="nucleotide sequence ID" value="NZ_BAABES010000002.1"/>
</dbReference>
<protein>
    <submittedName>
        <fullName evidence="3">Xaa-Pro aminopeptidase</fullName>
    </submittedName>
</protein>